<proteinExistence type="predicted"/>
<evidence type="ECO:0000313" key="4">
    <source>
        <dbReference type="EMBL" id="ELR16884.1"/>
    </source>
</evidence>
<evidence type="ECO:0000256" key="1">
    <source>
        <dbReference type="ARBA" id="ARBA00022448"/>
    </source>
</evidence>
<dbReference type="OrthoDB" id="5982228at2759"/>
<dbReference type="KEGG" id="acan:ACA1_042450"/>
<dbReference type="RefSeq" id="XP_004338897.1">
    <property type="nucleotide sequence ID" value="XM_004338849.1"/>
</dbReference>
<keyword evidence="5" id="KW-1185">Reference proteome</keyword>
<keyword evidence="2" id="KW-0472">Membrane</keyword>
<accession>L8GUL6</accession>
<evidence type="ECO:0000256" key="2">
    <source>
        <dbReference type="SAM" id="Phobius"/>
    </source>
</evidence>
<keyword evidence="1" id="KW-0813">Transport</keyword>
<dbReference type="InterPro" id="IPR029485">
    <property type="entry name" value="CAT_C"/>
</dbReference>
<dbReference type="EMBL" id="KB007981">
    <property type="protein sequence ID" value="ELR16884.1"/>
    <property type="molecule type" value="Genomic_DNA"/>
</dbReference>
<evidence type="ECO:0000313" key="5">
    <source>
        <dbReference type="Proteomes" id="UP000011083"/>
    </source>
</evidence>
<gene>
    <name evidence="4" type="ORF">ACA1_042450</name>
</gene>
<dbReference type="PANTHER" id="PTHR43243">
    <property type="entry name" value="INNER MEMBRANE TRANSPORTER YGJI-RELATED"/>
    <property type="match status" value="1"/>
</dbReference>
<sequence length="134" mass="14434">TTNLPTTFSCPLVPLIPSVGVLVNIYLITSLPIEAFYRVLVWTAIGLAIYFGYGIRNSALRFQLAAASAGFSEPDHQVVVPGHVVGDIKTKRFDDDDGAVSSTTTEYRFGTEGYSINSDGTTASALIDDHSKFN</sequence>
<dbReference type="AlphaFoldDB" id="L8GUL6"/>
<dbReference type="STRING" id="1257118.L8GUL6"/>
<dbReference type="Proteomes" id="UP000011083">
    <property type="component" value="Unassembled WGS sequence"/>
</dbReference>
<protein>
    <recommendedName>
        <fullName evidence="3">Cationic amino acid transporter C-terminal domain-containing protein</fullName>
    </recommendedName>
</protein>
<feature type="non-terminal residue" evidence="4">
    <location>
        <position position="1"/>
    </location>
</feature>
<evidence type="ECO:0000259" key="3">
    <source>
        <dbReference type="Pfam" id="PF13906"/>
    </source>
</evidence>
<reference evidence="4 5" key="1">
    <citation type="journal article" date="2013" name="Genome Biol.">
        <title>Genome of Acanthamoeba castellanii highlights extensive lateral gene transfer and early evolution of tyrosine kinase signaling.</title>
        <authorList>
            <person name="Clarke M."/>
            <person name="Lohan A.J."/>
            <person name="Liu B."/>
            <person name="Lagkouvardos I."/>
            <person name="Roy S."/>
            <person name="Zafar N."/>
            <person name="Bertelli C."/>
            <person name="Schilde C."/>
            <person name="Kianianmomeni A."/>
            <person name="Burglin T.R."/>
            <person name="Frech C."/>
            <person name="Turcotte B."/>
            <person name="Kopec K.O."/>
            <person name="Synnott J.M."/>
            <person name="Choo C."/>
            <person name="Paponov I."/>
            <person name="Finkler A."/>
            <person name="Soon Heng Tan C."/>
            <person name="Hutchins A.P."/>
            <person name="Weinmeier T."/>
            <person name="Rattei T."/>
            <person name="Chu J.S."/>
            <person name="Gimenez G."/>
            <person name="Irimia M."/>
            <person name="Rigden D.J."/>
            <person name="Fitzpatrick D.A."/>
            <person name="Lorenzo-Morales J."/>
            <person name="Bateman A."/>
            <person name="Chiu C.H."/>
            <person name="Tang P."/>
            <person name="Hegemann P."/>
            <person name="Fromm H."/>
            <person name="Raoult D."/>
            <person name="Greub G."/>
            <person name="Miranda-Saavedra D."/>
            <person name="Chen N."/>
            <person name="Nash P."/>
            <person name="Ginger M.L."/>
            <person name="Horn M."/>
            <person name="Schaap P."/>
            <person name="Caler L."/>
            <person name="Loftus B."/>
        </authorList>
    </citation>
    <scope>NUCLEOTIDE SEQUENCE [LARGE SCALE GENOMIC DNA]</scope>
    <source>
        <strain evidence="4 5">Neff</strain>
    </source>
</reference>
<dbReference type="VEuPathDB" id="AmoebaDB:ACA1_042450"/>
<dbReference type="GO" id="GO:0015171">
    <property type="term" value="F:amino acid transmembrane transporter activity"/>
    <property type="evidence" value="ECO:0007669"/>
    <property type="project" value="TreeGrafter"/>
</dbReference>
<keyword evidence="2" id="KW-1133">Transmembrane helix</keyword>
<keyword evidence="2" id="KW-0812">Transmembrane</keyword>
<name>L8GUL6_ACACF</name>
<feature type="transmembrane region" description="Helical" evidence="2">
    <location>
        <begin position="12"/>
        <end position="29"/>
    </location>
</feature>
<dbReference type="GeneID" id="14917606"/>
<feature type="transmembrane region" description="Helical" evidence="2">
    <location>
        <begin position="35"/>
        <end position="53"/>
    </location>
</feature>
<dbReference type="Pfam" id="PF13906">
    <property type="entry name" value="AA_permease_C"/>
    <property type="match status" value="1"/>
</dbReference>
<feature type="domain" description="Cationic amino acid transporter C-terminal" evidence="3">
    <location>
        <begin position="8"/>
        <end position="58"/>
    </location>
</feature>
<dbReference type="PANTHER" id="PTHR43243:SF4">
    <property type="entry name" value="CATIONIC AMINO ACID TRANSPORTER 4"/>
    <property type="match status" value="1"/>
</dbReference>
<organism evidence="4 5">
    <name type="scientific">Acanthamoeba castellanii (strain ATCC 30010 / Neff)</name>
    <dbReference type="NCBI Taxonomy" id="1257118"/>
    <lineage>
        <taxon>Eukaryota</taxon>
        <taxon>Amoebozoa</taxon>
        <taxon>Discosea</taxon>
        <taxon>Longamoebia</taxon>
        <taxon>Centramoebida</taxon>
        <taxon>Acanthamoebidae</taxon>
        <taxon>Acanthamoeba</taxon>
    </lineage>
</organism>